<evidence type="ECO:0000313" key="1">
    <source>
        <dbReference type="EMBL" id="CAF2782550.1"/>
    </source>
</evidence>
<reference evidence="1" key="1">
    <citation type="submission" date="2021-02" db="EMBL/GenBank/DDBJ databases">
        <authorList>
            <person name="Bekaert M."/>
        </authorList>
    </citation>
    <scope>NUCLEOTIDE SEQUENCE</scope>
    <source>
        <strain evidence="1">IoA-00</strain>
    </source>
</reference>
<dbReference type="EMBL" id="HG994580">
    <property type="protein sequence ID" value="CAF2782550.1"/>
    <property type="molecule type" value="Genomic_DNA"/>
</dbReference>
<dbReference type="Gene3D" id="3.80.10.10">
    <property type="entry name" value="Ribonuclease Inhibitor"/>
    <property type="match status" value="1"/>
</dbReference>
<organism evidence="1 2">
    <name type="scientific">Lepeophtheirus salmonis</name>
    <name type="common">Salmon louse</name>
    <name type="synonym">Caligus salmonis</name>
    <dbReference type="NCBI Taxonomy" id="72036"/>
    <lineage>
        <taxon>Eukaryota</taxon>
        <taxon>Metazoa</taxon>
        <taxon>Ecdysozoa</taxon>
        <taxon>Arthropoda</taxon>
        <taxon>Crustacea</taxon>
        <taxon>Multicrustacea</taxon>
        <taxon>Hexanauplia</taxon>
        <taxon>Copepoda</taxon>
        <taxon>Siphonostomatoida</taxon>
        <taxon>Caligidae</taxon>
        <taxon>Lepeophtheirus</taxon>
    </lineage>
</organism>
<keyword evidence="2" id="KW-1185">Reference proteome</keyword>
<gene>
    <name evidence="1" type="ORF">LSAA_1149</name>
</gene>
<dbReference type="InterPro" id="IPR032675">
    <property type="entry name" value="LRR_dom_sf"/>
</dbReference>
<dbReference type="AlphaFoldDB" id="A0A7R8H152"/>
<proteinExistence type="predicted"/>
<name>A0A7R8H152_LEPSM</name>
<protein>
    <submittedName>
        <fullName evidence="1">(salmon louse) hypothetical protein</fullName>
    </submittedName>
</protein>
<dbReference type="Proteomes" id="UP000675881">
    <property type="component" value="Chromosome 1"/>
</dbReference>
<dbReference type="SUPFAM" id="SSF52047">
    <property type="entry name" value="RNI-like"/>
    <property type="match status" value="1"/>
</dbReference>
<evidence type="ECO:0000313" key="2">
    <source>
        <dbReference type="Proteomes" id="UP000675881"/>
    </source>
</evidence>
<accession>A0A7R8H152</accession>
<sequence>MPKVLERAPKSLEDQCLRVYYDYLSDEMNLLFYLSFFKDKSILLKTYCRPVDSLFQSLECELSRLRGVLRDNGSKENGGPCHTVPSSQTSTIGDSLHFDSLNCFFLNDETTVLDFSINKDWPENDRIEEVARCLWKLIGEKCQNLEKLVIPKELCYSNSLNTIIVQGTYLKYLTLKRNVPTNLCLNLIGQSCPSLMELDIAGADIVTDFGGDMSSI</sequence>